<dbReference type="InterPro" id="IPR015940">
    <property type="entry name" value="UBA"/>
</dbReference>
<sequence>MPPPIPRKSSARRAKSDTYVSSDRVLHTPTTPVARSTIARALSLRPSVKGKAPSAAPNPSTSRSSTFPIQGQHLRGPTAASDADVSPGGAETVILKVFEALDDFDDLFATAIVNKGFYSVFKRHELSLMRKVLHAMSPSAWEHRETCPPWTFEPGTEYDGPKPEYIPETYLECYVRDSCTINALQSLIHERCQSLLRPRTAAALVSTDPQESSYVNDALWRIWTFCEIFGCGKGREDDIVGQMDWLKGGELVHQQSCRATIMSSDSFGLSSVLMCAPDYFAKGNAGGLTAEQLYDMTELWNCLGVLIQGIYGRAVEARQYGVFDRTDIEGGDIDGEEAMLEEWCSYLLTHGLSTILDLAAASTHPDPTVFTLAASKGYMTWTPPPPGASRSTFLKDALSRVYEEKIAAAFAQSNRRQQARESSLRRSAETAKRRERGASSAERPFSEWDLVMNSLDSAGRGPPLMSRAFAQPTAPPPTLNQCENVHPALRPAQHPPTQHPPVQHYPAPAPAPAPAPRPLSTYTLSNPHVREEPVSQQHPRQSQLYSDDPAVDSADRAIFRIVEMGFTAEEARRALRVTDLGDGLRVDRAVELLLRA</sequence>
<dbReference type="Proteomes" id="UP000016924">
    <property type="component" value="Unassembled WGS sequence"/>
</dbReference>
<dbReference type="HOGENOM" id="CLU_416772_0_0_1"/>
<feature type="compositionally biased region" description="Pro residues" evidence="1">
    <location>
        <begin position="507"/>
        <end position="517"/>
    </location>
</feature>
<organism evidence="3 4">
    <name type="scientific">Coniosporium apollinis (strain CBS 100218)</name>
    <name type="common">Rock-inhabiting black yeast</name>
    <dbReference type="NCBI Taxonomy" id="1168221"/>
    <lineage>
        <taxon>Eukaryota</taxon>
        <taxon>Fungi</taxon>
        <taxon>Dikarya</taxon>
        <taxon>Ascomycota</taxon>
        <taxon>Pezizomycotina</taxon>
        <taxon>Dothideomycetes</taxon>
        <taxon>Dothideomycetes incertae sedis</taxon>
        <taxon>Coniosporium</taxon>
    </lineage>
</organism>
<dbReference type="PROSITE" id="PS50030">
    <property type="entry name" value="UBA"/>
    <property type="match status" value="1"/>
</dbReference>
<dbReference type="RefSeq" id="XP_007781769.1">
    <property type="nucleotide sequence ID" value="XM_007783579.1"/>
</dbReference>
<feature type="compositionally biased region" description="Polar residues" evidence="1">
    <location>
        <begin position="534"/>
        <end position="545"/>
    </location>
</feature>
<feature type="region of interest" description="Disordered" evidence="1">
    <location>
        <begin position="412"/>
        <end position="442"/>
    </location>
</feature>
<keyword evidence="4" id="KW-1185">Reference proteome</keyword>
<dbReference type="EMBL" id="JH767580">
    <property type="protein sequence ID" value="EON66452.1"/>
    <property type="molecule type" value="Genomic_DNA"/>
</dbReference>
<feature type="compositionally biased region" description="Basic and acidic residues" evidence="1">
    <location>
        <begin position="418"/>
        <end position="432"/>
    </location>
</feature>
<evidence type="ECO:0000313" key="3">
    <source>
        <dbReference type="EMBL" id="EON66452.1"/>
    </source>
</evidence>
<dbReference type="AlphaFoldDB" id="R7YX21"/>
<feature type="compositionally biased region" description="Polar residues" evidence="1">
    <location>
        <begin position="57"/>
        <end position="69"/>
    </location>
</feature>
<reference evidence="4" key="1">
    <citation type="submission" date="2012-06" db="EMBL/GenBank/DDBJ databases">
        <title>The genome sequence of Coniosporium apollinis CBS 100218.</title>
        <authorList>
            <consortium name="The Broad Institute Genome Sequencing Platform"/>
            <person name="Cuomo C."/>
            <person name="Gorbushina A."/>
            <person name="Noack S."/>
            <person name="Walker B."/>
            <person name="Young S.K."/>
            <person name="Zeng Q."/>
            <person name="Gargeya S."/>
            <person name="Fitzgerald M."/>
            <person name="Haas B."/>
            <person name="Abouelleil A."/>
            <person name="Alvarado L."/>
            <person name="Arachchi H.M."/>
            <person name="Berlin A.M."/>
            <person name="Chapman S.B."/>
            <person name="Goldberg J."/>
            <person name="Griggs A."/>
            <person name="Gujja S."/>
            <person name="Hansen M."/>
            <person name="Howarth C."/>
            <person name="Imamovic A."/>
            <person name="Larimer J."/>
            <person name="McCowan C."/>
            <person name="Montmayeur A."/>
            <person name="Murphy C."/>
            <person name="Neiman D."/>
            <person name="Pearson M."/>
            <person name="Priest M."/>
            <person name="Roberts A."/>
            <person name="Saif S."/>
            <person name="Shea T."/>
            <person name="Sisk P."/>
            <person name="Sykes S."/>
            <person name="Wortman J."/>
            <person name="Nusbaum C."/>
            <person name="Birren B."/>
        </authorList>
    </citation>
    <scope>NUCLEOTIDE SEQUENCE [LARGE SCALE GENOMIC DNA]</scope>
    <source>
        <strain evidence="4">CBS 100218</strain>
    </source>
</reference>
<dbReference type="OMA" id="WEYSESG"/>
<dbReference type="Gene3D" id="1.10.8.10">
    <property type="entry name" value="DNA helicase RuvA subunit, C-terminal domain"/>
    <property type="match status" value="1"/>
</dbReference>
<dbReference type="STRING" id="1168221.R7YX21"/>
<feature type="region of interest" description="Disordered" evidence="1">
    <location>
        <begin position="462"/>
        <end position="549"/>
    </location>
</feature>
<name>R7YX21_CONA1</name>
<protein>
    <recommendedName>
        <fullName evidence="2">UBA domain-containing protein</fullName>
    </recommendedName>
</protein>
<dbReference type="SUPFAM" id="SSF46934">
    <property type="entry name" value="UBA-like"/>
    <property type="match status" value="1"/>
</dbReference>
<feature type="domain" description="UBA" evidence="2">
    <location>
        <begin position="550"/>
        <end position="596"/>
    </location>
</feature>
<gene>
    <name evidence="3" type="ORF">W97_05550</name>
</gene>
<dbReference type="CDD" id="cd14291">
    <property type="entry name" value="UBA1_NUB1_like"/>
    <property type="match status" value="1"/>
</dbReference>
<evidence type="ECO:0000313" key="4">
    <source>
        <dbReference type="Proteomes" id="UP000016924"/>
    </source>
</evidence>
<dbReference type="eggNOG" id="ENOG502SFK0">
    <property type="taxonomic scope" value="Eukaryota"/>
</dbReference>
<feature type="region of interest" description="Disordered" evidence="1">
    <location>
        <begin position="1"/>
        <end position="85"/>
    </location>
</feature>
<evidence type="ECO:0000259" key="2">
    <source>
        <dbReference type="PROSITE" id="PS50030"/>
    </source>
</evidence>
<dbReference type="OrthoDB" id="5376710at2759"/>
<evidence type="ECO:0000256" key="1">
    <source>
        <dbReference type="SAM" id="MobiDB-lite"/>
    </source>
</evidence>
<dbReference type="InterPro" id="IPR009060">
    <property type="entry name" value="UBA-like_sf"/>
</dbReference>
<proteinExistence type="predicted"/>
<accession>R7YX21</accession>
<dbReference type="GeneID" id="19902861"/>